<keyword evidence="3" id="KW-0804">Transcription</keyword>
<dbReference type="AlphaFoldDB" id="A0A1B2DQK4"/>
<proteinExistence type="predicted"/>
<evidence type="ECO:0000256" key="2">
    <source>
        <dbReference type="ARBA" id="ARBA00023125"/>
    </source>
</evidence>
<dbReference type="PANTHER" id="PTHR33154">
    <property type="entry name" value="TRANSCRIPTIONAL REGULATOR, ARSR FAMILY"/>
    <property type="match status" value="1"/>
</dbReference>
<evidence type="ECO:0000256" key="3">
    <source>
        <dbReference type="ARBA" id="ARBA00023163"/>
    </source>
</evidence>
<accession>A0A1B2DQK4</accession>
<dbReference type="InterPro" id="IPR036390">
    <property type="entry name" value="WH_DNA-bd_sf"/>
</dbReference>
<keyword evidence="2" id="KW-0238">DNA-binding</keyword>
<dbReference type="PANTHER" id="PTHR33154:SF33">
    <property type="entry name" value="TRANSCRIPTIONAL REPRESSOR SDPR"/>
    <property type="match status" value="1"/>
</dbReference>
<dbReference type="GO" id="GO:0003677">
    <property type="term" value="F:DNA binding"/>
    <property type="evidence" value="ECO:0007669"/>
    <property type="project" value="UniProtKB-KW"/>
</dbReference>
<organism evidence="5">
    <name type="scientific">Paenibacillus sp. BIHB 4019</name>
    <dbReference type="NCBI Taxonomy" id="1870819"/>
    <lineage>
        <taxon>Bacteria</taxon>
        <taxon>Bacillati</taxon>
        <taxon>Bacillota</taxon>
        <taxon>Bacilli</taxon>
        <taxon>Bacillales</taxon>
        <taxon>Paenibacillaceae</taxon>
        <taxon>Paenibacillus</taxon>
    </lineage>
</organism>
<dbReference type="InterPro" id="IPR011991">
    <property type="entry name" value="ArsR-like_HTH"/>
</dbReference>
<evidence type="ECO:0000259" key="4">
    <source>
        <dbReference type="PROSITE" id="PS50987"/>
    </source>
</evidence>
<dbReference type="InterPro" id="IPR051081">
    <property type="entry name" value="HTH_MetalResp_TranReg"/>
</dbReference>
<dbReference type="EMBL" id="CP016808">
    <property type="protein sequence ID" value="ANY70013.1"/>
    <property type="molecule type" value="Genomic_DNA"/>
</dbReference>
<dbReference type="SUPFAM" id="SSF46785">
    <property type="entry name" value="Winged helix' DNA-binding domain"/>
    <property type="match status" value="1"/>
</dbReference>
<dbReference type="InterPro" id="IPR036388">
    <property type="entry name" value="WH-like_DNA-bd_sf"/>
</dbReference>
<name>A0A1B2DQK4_9BACL</name>
<keyword evidence="1" id="KW-0805">Transcription regulation</keyword>
<dbReference type="PROSITE" id="PS50987">
    <property type="entry name" value="HTH_ARSR_2"/>
    <property type="match status" value="1"/>
</dbReference>
<reference evidence="5" key="1">
    <citation type="submission" date="2016-08" db="EMBL/GenBank/DDBJ databases">
        <title>Complete Genome Seqeunce of Paenibacillus sp. BIHB 4019 from tea rhizoplane.</title>
        <authorList>
            <person name="Thakur R."/>
            <person name="Swarnkar M.K."/>
            <person name="Gulati A."/>
        </authorList>
    </citation>
    <scope>NUCLEOTIDE SEQUENCE [LARGE SCALE GENOMIC DNA]</scope>
    <source>
        <strain evidence="5">BIHB4019</strain>
    </source>
</reference>
<evidence type="ECO:0000256" key="1">
    <source>
        <dbReference type="ARBA" id="ARBA00023015"/>
    </source>
</evidence>
<feature type="domain" description="HTH arsR-type" evidence="4">
    <location>
        <begin position="1"/>
        <end position="103"/>
    </location>
</feature>
<protein>
    <submittedName>
        <fullName evidence="5">ArsR family transcriptional regulator</fullName>
    </submittedName>
</protein>
<sequence>MDTLSILKAVSNEKRYHILKWLKTPEEHFGPQCHLTDACQFAGGVCVGSFAEKTGLAQSVISGYLVKMHKAGLLESKRIGQHTYYRRNEANIQFFKEMIQDEL</sequence>
<dbReference type="Gene3D" id="1.10.10.10">
    <property type="entry name" value="Winged helix-like DNA-binding domain superfamily/Winged helix DNA-binding domain"/>
    <property type="match status" value="1"/>
</dbReference>
<dbReference type="GO" id="GO:0003700">
    <property type="term" value="F:DNA-binding transcription factor activity"/>
    <property type="evidence" value="ECO:0007669"/>
    <property type="project" value="InterPro"/>
</dbReference>
<gene>
    <name evidence="5" type="ORF">BBD42_28560</name>
</gene>
<evidence type="ECO:0000313" key="5">
    <source>
        <dbReference type="EMBL" id="ANY70013.1"/>
    </source>
</evidence>
<dbReference type="CDD" id="cd00090">
    <property type="entry name" value="HTH_ARSR"/>
    <property type="match status" value="1"/>
</dbReference>
<dbReference type="RefSeq" id="WP_099520962.1">
    <property type="nucleotide sequence ID" value="NZ_CP016808.1"/>
</dbReference>
<dbReference type="InterPro" id="IPR001845">
    <property type="entry name" value="HTH_ArsR_DNA-bd_dom"/>
</dbReference>